<organism evidence="12 13">
    <name type="scientific">Paenibacillus gansuensis</name>
    <dbReference type="NCBI Taxonomy" id="306542"/>
    <lineage>
        <taxon>Bacteria</taxon>
        <taxon>Bacillati</taxon>
        <taxon>Bacillota</taxon>
        <taxon>Bacilli</taxon>
        <taxon>Bacillales</taxon>
        <taxon>Paenibacillaceae</taxon>
        <taxon>Paenibacillus</taxon>
    </lineage>
</organism>
<dbReference type="PANTHER" id="PTHR21089:SF1">
    <property type="entry name" value="BIFUNCTIONAL 3-DEHYDROQUINATE DEHYDRATASE_SHIKIMATE DEHYDROGENASE, CHLOROPLASTIC"/>
    <property type="match status" value="1"/>
</dbReference>
<feature type="binding site" evidence="8">
    <location>
        <begin position="26"/>
        <end position="28"/>
    </location>
    <ligand>
        <name>shikimate</name>
        <dbReference type="ChEBI" id="CHEBI:36208"/>
    </ligand>
</feature>
<dbReference type="EMBL" id="JBHUME010000007">
    <property type="protein sequence ID" value="MFD2612674.1"/>
    <property type="molecule type" value="Genomic_DNA"/>
</dbReference>
<proteinExistence type="inferred from homology"/>
<sequence>MGLGDQGRLDSYTQMFGVFGDPVRHSRSPVMMNRAFQATGVNGAYAAFHVKPAELKQAVEGIRALGFRGVNVTIPHKVEVMNYLDEIDEGARFIGAVNTIVNENGMLTGYNTDGIGYVRSLKEETGITLKGSRIVIIGAGGAAKGVAYALAKESPERIVIVNRTEEKARELADNLSALVDAEGMGLAALENSKESCTLVVNTTSVGMFPDIGELPAPTSWLKPGMTVSDLIYNPLETRWLKEAAEAGCVTHGGLGMFIYQGAFAFEYWTGIEAPAAVMRETVLASLLQASTAKS</sequence>
<dbReference type="RefSeq" id="WP_377602404.1">
    <property type="nucleotide sequence ID" value="NZ_JBHUME010000007.1"/>
</dbReference>
<feature type="binding site" evidence="8">
    <location>
        <position position="232"/>
    </location>
    <ligand>
        <name>shikimate</name>
        <dbReference type="ChEBI" id="CHEBI:36208"/>
    </ligand>
</feature>
<dbReference type="SUPFAM" id="SSF53223">
    <property type="entry name" value="Aminoacid dehydrogenase-like, N-terminal domain"/>
    <property type="match status" value="1"/>
</dbReference>
<evidence type="ECO:0000313" key="12">
    <source>
        <dbReference type="EMBL" id="MFD2612674.1"/>
    </source>
</evidence>
<feature type="domain" description="SDH C-terminal" evidence="11">
    <location>
        <begin position="253"/>
        <end position="283"/>
    </location>
</feature>
<dbReference type="InterPro" id="IPR036291">
    <property type="entry name" value="NAD(P)-bd_dom_sf"/>
</dbReference>
<comment type="caution">
    <text evidence="12">The sequence shown here is derived from an EMBL/GenBank/DDBJ whole genome shotgun (WGS) entry which is preliminary data.</text>
</comment>
<keyword evidence="5 8" id="KW-0560">Oxidoreductase</keyword>
<evidence type="ECO:0000259" key="9">
    <source>
        <dbReference type="Pfam" id="PF01488"/>
    </source>
</evidence>
<evidence type="ECO:0000256" key="4">
    <source>
        <dbReference type="ARBA" id="ARBA00022857"/>
    </source>
</evidence>
<evidence type="ECO:0000256" key="1">
    <source>
        <dbReference type="ARBA" id="ARBA00004871"/>
    </source>
</evidence>
<feature type="binding site" evidence="8">
    <location>
        <position position="253"/>
    </location>
    <ligand>
        <name>NADP(+)</name>
        <dbReference type="ChEBI" id="CHEBI:58349"/>
    </ligand>
</feature>
<feature type="binding site" evidence="8">
    <location>
        <begin position="162"/>
        <end position="167"/>
    </location>
    <ligand>
        <name>NADP(+)</name>
        <dbReference type="ChEBI" id="CHEBI:58349"/>
    </ligand>
</feature>
<evidence type="ECO:0000256" key="2">
    <source>
        <dbReference type="ARBA" id="ARBA00012962"/>
    </source>
</evidence>
<protein>
    <recommendedName>
        <fullName evidence="2 8">Shikimate dehydrogenase (NADP(+))</fullName>
        <shortName evidence="8">SDH</shortName>
        <ecNumber evidence="2 8">1.1.1.25</ecNumber>
    </recommendedName>
</protein>
<dbReference type="EC" id="1.1.1.25" evidence="2 8"/>
<dbReference type="Pfam" id="PF08501">
    <property type="entry name" value="Shikimate_dh_N"/>
    <property type="match status" value="1"/>
</dbReference>
<dbReference type="HAMAP" id="MF_00222">
    <property type="entry name" value="Shikimate_DH_AroE"/>
    <property type="match status" value="1"/>
</dbReference>
<accession>A0ABW5PCR6</accession>
<feature type="domain" description="Quinate/shikimate 5-dehydrogenase/glutamyl-tRNA reductase" evidence="9">
    <location>
        <begin position="128"/>
        <end position="193"/>
    </location>
</feature>
<keyword evidence="13" id="KW-1185">Reference proteome</keyword>
<reference evidence="13" key="1">
    <citation type="journal article" date="2019" name="Int. J. Syst. Evol. Microbiol.">
        <title>The Global Catalogue of Microorganisms (GCM) 10K type strain sequencing project: providing services to taxonomists for standard genome sequencing and annotation.</title>
        <authorList>
            <consortium name="The Broad Institute Genomics Platform"/>
            <consortium name="The Broad Institute Genome Sequencing Center for Infectious Disease"/>
            <person name="Wu L."/>
            <person name="Ma J."/>
        </authorList>
    </citation>
    <scope>NUCLEOTIDE SEQUENCE [LARGE SCALE GENOMIC DNA]</scope>
    <source>
        <strain evidence="13">KCTC 3950</strain>
    </source>
</reference>
<keyword evidence="4 8" id="KW-0521">NADP</keyword>
<feature type="binding site" evidence="8">
    <location>
        <position position="260"/>
    </location>
    <ligand>
        <name>shikimate</name>
        <dbReference type="ChEBI" id="CHEBI:36208"/>
    </ligand>
</feature>
<dbReference type="Gene3D" id="3.40.50.10860">
    <property type="entry name" value="Leucine Dehydrogenase, chain A, domain 1"/>
    <property type="match status" value="1"/>
</dbReference>
<feature type="binding site" evidence="8">
    <location>
        <position position="98"/>
    </location>
    <ligand>
        <name>shikimate</name>
        <dbReference type="ChEBI" id="CHEBI:36208"/>
    </ligand>
</feature>
<gene>
    <name evidence="8 12" type="primary">aroE</name>
    <name evidence="12" type="ORF">ACFSUF_09595</name>
</gene>
<dbReference type="NCBIfam" id="NF001319">
    <property type="entry name" value="PRK00258.3-3"/>
    <property type="match status" value="1"/>
</dbReference>
<dbReference type="NCBIfam" id="TIGR00507">
    <property type="entry name" value="aroE"/>
    <property type="match status" value="1"/>
</dbReference>
<evidence type="ECO:0000259" key="11">
    <source>
        <dbReference type="Pfam" id="PF18317"/>
    </source>
</evidence>
<comment type="catalytic activity">
    <reaction evidence="7 8">
        <text>shikimate + NADP(+) = 3-dehydroshikimate + NADPH + H(+)</text>
        <dbReference type="Rhea" id="RHEA:17737"/>
        <dbReference type="ChEBI" id="CHEBI:15378"/>
        <dbReference type="ChEBI" id="CHEBI:16630"/>
        <dbReference type="ChEBI" id="CHEBI:36208"/>
        <dbReference type="ChEBI" id="CHEBI:57783"/>
        <dbReference type="ChEBI" id="CHEBI:58349"/>
        <dbReference type="EC" id="1.1.1.25"/>
    </reaction>
</comment>
<comment type="subunit">
    <text evidence="8">Homodimer.</text>
</comment>
<evidence type="ECO:0000313" key="13">
    <source>
        <dbReference type="Proteomes" id="UP001597541"/>
    </source>
</evidence>
<comment type="function">
    <text evidence="8">Involved in the biosynthesis of the chorismate, which leads to the biosynthesis of aromatic amino acids. Catalyzes the reversible NADPH linked reduction of 3-dehydroshikimate (DHSA) to yield shikimate (SA).</text>
</comment>
<dbReference type="Pfam" id="PF18317">
    <property type="entry name" value="SDH_C"/>
    <property type="match status" value="1"/>
</dbReference>
<evidence type="ECO:0000256" key="6">
    <source>
        <dbReference type="ARBA" id="ARBA00023141"/>
    </source>
</evidence>
<feature type="active site" description="Proton acceptor" evidence="8">
    <location>
        <position position="77"/>
    </location>
</feature>
<dbReference type="Pfam" id="PF01488">
    <property type="entry name" value="Shikimate_DH"/>
    <property type="match status" value="1"/>
</dbReference>
<dbReference type="GO" id="GO:0004764">
    <property type="term" value="F:shikimate 3-dehydrogenase (NADP+) activity"/>
    <property type="evidence" value="ECO:0007669"/>
    <property type="project" value="UniProtKB-EC"/>
</dbReference>
<dbReference type="InterPro" id="IPR011342">
    <property type="entry name" value="Shikimate_DH"/>
</dbReference>
<dbReference type="InterPro" id="IPR046346">
    <property type="entry name" value="Aminoacid_DH-like_N_sf"/>
</dbReference>
<evidence type="ECO:0000256" key="7">
    <source>
        <dbReference type="ARBA" id="ARBA00049442"/>
    </source>
</evidence>
<evidence type="ECO:0000259" key="10">
    <source>
        <dbReference type="Pfam" id="PF08501"/>
    </source>
</evidence>
<feature type="binding site" evidence="8">
    <location>
        <begin position="138"/>
        <end position="142"/>
    </location>
    <ligand>
        <name>NADP(+)</name>
        <dbReference type="ChEBI" id="CHEBI:58349"/>
    </ligand>
</feature>
<evidence type="ECO:0000256" key="5">
    <source>
        <dbReference type="ARBA" id="ARBA00023002"/>
    </source>
</evidence>
<dbReference type="CDD" id="cd01065">
    <property type="entry name" value="NAD_bind_Shikimate_DH"/>
    <property type="match status" value="1"/>
</dbReference>
<dbReference type="Gene3D" id="3.40.50.720">
    <property type="entry name" value="NAD(P)-binding Rossmann-like Domain"/>
    <property type="match status" value="1"/>
</dbReference>
<name>A0ABW5PCR6_9BACL</name>
<feature type="binding site" evidence="8">
    <location>
        <position position="73"/>
    </location>
    <ligand>
        <name>shikimate</name>
        <dbReference type="ChEBI" id="CHEBI:36208"/>
    </ligand>
</feature>
<feature type="binding site" evidence="8">
    <location>
        <position position="113"/>
    </location>
    <ligand>
        <name>shikimate</name>
        <dbReference type="ChEBI" id="CHEBI:36208"/>
    </ligand>
</feature>
<dbReference type="InterPro" id="IPR006151">
    <property type="entry name" value="Shikm_DH/Glu-tRNA_Rdtase"/>
</dbReference>
<keyword evidence="6 8" id="KW-0057">Aromatic amino acid biosynthesis</keyword>
<feature type="binding site" evidence="8">
    <location>
        <position position="89"/>
    </location>
    <ligand>
        <name>NADP(+)</name>
        <dbReference type="ChEBI" id="CHEBI:58349"/>
    </ligand>
</feature>
<dbReference type="Proteomes" id="UP001597541">
    <property type="component" value="Unassembled WGS sequence"/>
</dbReference>
<dbReference type="SUPFAM" id="SSF51735">
    <property type="entry name" value="NAD(P)-binding Rossmann-fold domains"/>
    <property type="match status" value="1"/>
</dbReference>
<feature type="binding site" evidence="8">
    <location>
        <position position="230"/>
    </location>
    <ligand>
        <name>NADP(+)</name>
        <dbReference type="ChEBI" id="CHEBI:58349"/>
    </ligand>
</feature>
<feature type="domain" description="Shikimate dehydrogenase substrate binding N-terminal" evidence="10">
    <location>
        <begin position="18"/>
        <end position="100"/>
    </location>
</feature>
<dbReference type="InterPro" id="IPR013708">
    <property type="entry name" value="Shikimate_DH-bd_N"/>
</dbReference>
<dbReference type="InterPro" id="IPR041121">
    <property type="entry name" value="SDH_C"/>
</dbReference>
<evidence type="ECO:0000256" key="3">
    <source>
        <dbReference type="ARBA" id="ARBA00022605"/>
    </source>
</evidence>
<comment type="similarity">
    <text evidence="8">Belongs to the shikimate dehydrogenase family.</text>
</comment>
<evidence type="ECO:0000256" key="8">
    <source>
        <dbReference type="HAMAP-Rule" id="MF_00222"/>
    </source>
</evidence>
<dbReference type="InterPro" id="IPR022893">
    <property type="entry name" value="Shikimate_DH_fam"/>
</dbReference>
<comment type="pathway">
    <text evidence="1 8">Metabolic intermediate biosynthesis; chorismate biosynthesis; chorismate from D-erythrose 4-phosphate and phosphoenolpyruvate: step 4/7.</text>
</comment>
<keyword evidence="3 8" id="KW-0028">Amino-acid biosynthesis</keyword>
<dbReference type="PANTHER" id="PTHR21089">
    <property type="entry name" value="SHIKIMATE DEHYDROGENASE"/>
    <property type="match status" value="1"/>
</dbReference>